<dbReference type="Proteomes" id="UP001321453">
    <property type="component" value="Unassembled WGS sequence"/>
</dbReference>
<evidence type="ECO:0000313" key="1">
    <source>
        <dbReference type="EMBL" id="MDM7830822.1"/>
    </source>
</evidence>
<dbReference type="PANTHER" id="PTHR40037">
    <property type="entry name" value="PHOSPHOESTERASE YJCG-RELATED"/>
    <property type="match status" value="1"/>
</dbReference>
<proteinExistence type="predicted"/>
<dbReference type="Pfam" id="PF13563">
    <property type="entry name" value="2_5_RNA_ligase2"/>
    <property type="match status" value="1"/>
</dbReference>
<dbReference type="RefSeq" id="WP_289445979.1">
    <property type="nucleotide sequence ID" value="NZ_JAUCGR010000001.1"/>
</dbReference>
<keyword evidence="2" id="KW-1185">Reference proteome</keyword>
<dbReference type="EMBL" id="JAUCGR010000001">
    <property type="protein sequence ID" value="MDM7830822.1"/>
    <property type="molecule type" value="Genomic_DNA"/>
</dbReference>
<evidence type="ECO:0000313" key="2">
    <source>
        <dbReference type="Proteomes" id="UP001321453"/>
    </source>
</evidence>
<dbReference type="InterPro" id="IPR009097">
    <property type="entry name" value="Cyclic_Pdiesterase"/>
</dbReference>
<keyword evidence="1" id="KW-0436">Ligase</keyword>
<organism evidence="1 2">
    <name type="scientific">Cellulomonas edaphi</name>
    <dbReference type="NCBI Taxonomy" id="3053468"/>
    <lineage>
        <taxon>Bacteria</taxon>
        <taxon>Bacillati</taxon>
        <taxon>Actinomycetota</taxon>
        <taxon>Actinomycetes</taxon>
        <taxon>Micrococcales</taxon>
        <taxon>Cellulomonadaceae</taxon>
        <taxon>Cellulomonas</taxon>
    </lineage>
</organism>
<dbReference type="Gene3D" id="3.90.1140.10">
    <property type="entry name" value="Cyclic phosphodiesterase"/>
    <property type="match status" value="1"/>
</dbReference>
<protein>
    <submittedName>
        <fullName evidence="1">2'-5' RNA ligase family protein</fullName>
    </submittedName>
</protein>
<accession>A0ABT7S5B9</accession>
<sequence length="190" mass="20353">MRLPERSGDQLLLGIAITVPEPHGSVLQAARGRFGDPMAAFIPPHITIIGPTAVSPEDVPLVAAHLTEVAASHAPFQVRLRGTGTFRPVSQVAFVQVADGISACEQLERAARSGPLAQELRFHYHPHVTVAHELEDAALDEAIDELTSFDATFVVQSLDCYEHGADGVWRVVRSHALTGSGADAEAQRRA</sequence>
<dbReference type="SUPFAM" id="SSF55144">
    <property type="entry name" value="LigT-like"/>
    <property type="match status" value="1"/>
</dbReference>
<comment type="caution">
    <text evidence="1">The sequence shown here is derived from an EMBL/GenBank/DDBJ whole genome shotgun (WGS) entry which is preliminary data.</text>
</comment>
<dbReference type="InterPro" id="IPR050580">
    <property type="entry name" value="2H_phosphoesterase_YjcG-like"/>
</dbReference>
<gene>
    <name evidence="1" type="ORF">QRT05_05715</name>
</gene>
<dbReference type="PANTHER" id="PTHR40037:SF1">
    <property type="entry name" value="PHOSPHOESTERASE SAOUHSC_00951-RELATED"/>
    <property type="match status" value="1"/>
</dbReference>
<dbReference type="GO" id="GO:0016874">
    <property type="term" value="F:ligase activity"/>
    <property type="evidence" value="ECO:0007669"/>
    <property type="project" value="UniProtKB-KW"/>
</dbReference>
<reference evidence="1 2" key="1">
    <citation type="submission" date="2023-06" db="EMBL/GenBank/DDBJ databases">
        <title>Cellulomonas sp. MW9 Whole genome sequence.</title>
        <authorList>
            <person name="Park S."/>
        </authorList>
    </citation>
    <scope>NUCLEOTIDE SEQUENCE [LARGE SCALE GENOMIC DNA]</scope>
    <source>
        <strain evidence="1 2">MW9</strain>
    </source>
</reference>
<name>A0ABT7S5B9_9CELL</name>